<dbReference type="GO" id="GO:0016020">
    <property type="term" value="C:membrane"/>
    <property type="evidence" value="ECO:0007669"/>
    <property type="project" value="UniProtKB-SubCell"/>
</dbReference>
<evidence type="ECO:0000256" key="7">
    <source>
        <dbReference type="SAM" id="Phobius"/>
    </source>
</evidence>
<dbReference type="CDD" id="cd17407">
    <property type="entry name" value="MFS_MFSD11"/>
    <property type="match status" value="1"/>
</dbReference>
<dbReference type="InterPro" id="IPR036259">
    <property type="entry name" value="MFS_trans_sf"/>
</dbReference>
<feature type="transmembrane region" description="Helical" evidence="7">
    <location>
        <begin position="429"/>
        <end position="449"/>
    </location>
</feature>
<evidence type="ECO:0000256" key="5">
    <source>
        <dbReference type="ARBA" id="ARBA00023136"/>
    </source>
</evidence>
<keyword evidence="9" id="KW-1185">Reference proteome</keyword>
<feature type="transmembrane region" description="Helical" evidence="7">
    <location>
        <begin position="387"/>
        <end position="408"/>
    </location>
</feature>
<comment type="caution">
    <text evidence="8">The sequence shown here is derived from an EMBL/GenBank/DDBJ whole genome shotgun (WGS) entry which is preliminary data.</text>
</comment>
<evidence type="ECO:0000313" key="8">
    <source>
        <dbReference type="EMBL" id="KAK0152408.1"/>
    </source>
</evidence>
<dbReference type="EMBL" id="JAOPHQ010001031">
    <property type="protein sequence ID" value="KAK0152408.1"/>
    <property type="molecule type" value="Genomic_DNA"/>
</dbReference>
<feature type="transmembrane region" description="Helical" evidence="7">
    <location>
        <begin position="47"/>
        <end position="67"/>
    </location>
</feature>
<evidence type="ECO:0000256" key="3">
    <source>
        <dbReference type="ARBA" id="ARBA00022692"/>
    </source>
</evidence>
<proteinExistence type="inferred from homology"/>
<dbReference type="InterPro" id="IPR051617">
    <property type="entry name" value="UNC-93-like_regulator"/>
</dbReference>
<feature type="transmembrane region" description="Helical" evidence="7">
    <location>
        <begin position="176"/>
        <end position="196"/>
    </location>
</feature>
<accession>A0AA47N4S0</accession>
<evidence type="ECO:0000256" key="4">
    <source>
        <dbReference type="ARBA" id="ARBA00022989"/>
    </source>
</evidence>
<dbReference type="SUPFAM" id="SSF103473">
    <property type="entry name" value="MFS general substrate transporter"/>
    <property type="match status" value="1"/>
</dbReference>
<keyword evidence="3 7" id="KW-0812">Transmembrane</keyword>
<sequence>MTFHKSTGTQVQWRTHIENSPPGPDRTGGIRGEFLLLTAAMTPEGKALLNIVILGFGFMLMFTAFQTCGNIEQTVIKSLNNFTASGYTSMSIIYGVFSASNLVAPSVVAICGPQLSMFFSGLLYSAYVAVFIQPRVWSFYTASVLVGFGAAVLWTAQGNVLAINSTDSTIGRNSGIFWALLQLNMFFGNLYIFLAWQGHDHISEKDRQTVFISLTVISLVGCFLFFLIRKPDAAEPTPSETSDPVLGESTDSVSISGPPRRSLCSQGLDAFVKACKLSVTKEMLLLSMPIAYTGLELTFYSGVYGTCIGAMTRFGHDAKGLIGISGILIGVGEIVGGGAFGILNRCNRLGRNPVVLLGLLIHYLAFYLIFLNIAPDAPQAPEEGTDLQAYITPNVGVALFCSFLLGLGDSCFNTQLLSIVGFMFKEDSAPAFAVYYFIQSIMAAIAFSYSNVLQLPWQLLLLVVTGFLGTLSFLAAEWAVVAKRRDSDYDSI</sequence>
<feature type="transmembrane region" description="Helical" evidence="7">
    <location>
        <begin position="321"/>
        <end position="343"/>
    </location>
</feature>
<dbReference type="InterPro" id="IPR010291">
    <property type="entry name" value="Ion_channel_UNC-93"/>
</dbReference>
<evidence type="ECO:0000256" key="6">
    <source>
        <dbReference type="SAM" id="MobiDB-lite"/>
    </source>
</evidence>
<evidence type="ECO:0000256" key="1">
    <source>
        <dbReference type="ARBA" id="ARBA00004141"/>
    </source>
</evidence>
<feature type="transmembrane region" description="Helical" evidence="7">
    <location>
        <begin position="208"/>
        <end position="228"/>
    </location>
</feature>
<feature type="compositionally biased region" description="Polar residues" evidence="6">
    <location>
        <begin position="1"/>
        <end position="13"/>
    </location>
</feature>
<keyword evidence="5 7" id="KW-0472">Membrane</keyword>
<name>A0AA47N4S0_MERPO</name>
<evidence type="ECO:0000256" key="2">
    <source>
        <dbReference type="ARBA" id="ARBA00009172"/>
    </source>
</evidence>
<dbReference type="Pfam" id="PF05978">
    <property type="entry name" value="UNC-93"/>
    <property type="match status" value="1"/>
</dbReference>
<dbReference type="PANTHER" id="PTHR23294">
    <property type="entry name" value="ET TRANSLATION PRODUCT-RELATED"/>
    <property type="match status" value="1"/>
</dbReference>
<feature type="transmembrane region" description="Helical" evidence="7">
    <location>
        <begin position="355"/>
        <end position="375"/>
    </location>
</feature>
<dbReference type="AlphaFoldDB" id="A0AA47N4S0"/>
<feature type="region of interest" description="Disordered" evidence="6">
    <location>
        <begin position="1"/>
        <end position="26"/>
    </location>
</feature>
<evidence type="ECO:0000313" key="9">
    <source>
        <dbReference type="Proteomes" id="UP001174136"/>
    </source>
</evidence>
<feature type="transmembrane region" description="Helical" evidence="7">
    <location>
        <begin position="455"/>
        <end position="476"/>
    </location>
</feature>
<feature type="transmembrane region" description="Helical" evidence="7">
    <location>
        <begin position="136"/>
        <end position="156"/>
    </location>
</feature>
<dbReference type="PANTHER" id="PTHR23294:SF28">
    <property type="entry name" value="UNC93-LIKE PROTEIN MFSD11 ISOFORM X1"/>
    <property type="match status" value="1"/>
</dbReference>
<protein>
    <submittedName>
        <fullName evidence="8">UNC93-like protein MFSD11</fullName>
    </submittedName>
</protein>
<keyword evidence="4 7" id="KW-1133">Transmembrane helix</keyword>
<comment type="subcellular location">
    <subcellularLocation>
        <location evidence="1">Membrane</location>
        <topology evidence="1">Multi-pass membrane protein</topology>
    </subcellularLocation>
</comment>
<dbReference type="Proteomes" id="UP001174136">
    <property type="component" value="Unassembled WGS sequence"/>
</dbReference>
<reference evidence="8" key="1">
    <citation type="journal article" date="2023" name="Front. Mar. Sci.">
        <title>A new Merluccius polli reference genome to investigate the effects of global change in West African waters.</title>
        <authorList>
            <person name="Mateo J.L."/>
            <person name="Blanco-Fernandez C."/>
            <person name="Garcia-Vazquez E."/>
            <person name="Machado-Schiaffino G."/>
        </authorList>
    </citation>
    <scope>NUCLEOTIDE SEQUENCE</scope>
    <source>
        <strain evidence="8">C29</strain>
        <tissue evidence="8">Fin</tissue>
    </source>
</reference>
<organism evidence="8 9">
    <name type="scientific">Merluccius polli</name>
    <name type="common">Benguela hake</name>
    <name type="synonym">Merluccius cadenati</name>
    <dbReference type="NCBI Taxonomy" id="89951"/>
    <lineage>
        <taxon>Eukaryota</taxon>
        <taxon>Metazoa</taxon>
        <taxon>Chordata</taxon>
        <taxon>Craniata</taxon>
        <taxon>Vertebrata</taxon>
        <taxon>Euteleostomi</taxon>
        <taxon>Actinopterygii</taxon>
        <taxon>Neopterygii</taxon>
        <taxon>Teleostei</taxon>
        <taxon>Neoteleostei</taxon>
        <taxon>Acanthomorphata</taxon>
        <taxon>Zeiogadaria</taxon>
        <taxon>Gadariae</taxon>
        <taxon>Gadiformes</taxon>
        <taxon>Gadoidei</taxon>
        <taxon>Merlucciidae</taxon>
        <taxon>Merluccius</taxon>
    </lineage>
</organism>
<gene>
    <name evidence="8" type="primary">MFSD11_2</name>
    <name evidence="8" type="ORF">N1851_006074</name>
</gene>
<comment type="similarity">
    <text evidence="2">Belongs to the unc-93 family.</text>
</comment>
<feature type="transmembrane region" description="Helical" evidence="7">
    <location>
        <begin position="79"/>
        <end position="97"/>
    </location>
</feature>
<dbReference type="Gene3D" id="1.20.1250.20">
    <property type="entry name" value="MFS general substrate transporter like domains"/>
    <property type="match status" value="2"/>
</dbReference>
<feature type="region of interest" description="Disordered" evidence="6">
    <location>
        <begin position="234"/>
        <end position="260"/>
    </location>
</feature>